<keyword evidence="1" id="KW-0812">Transmembrane</keyword>
<gene>
    <name evidence="2" type="ORF">D6200_07955</name>
</gene>
<keyword evidence="3" id="KW-1185">Reference proteome</keyword>
<keyword evidence="1" id="KW-1133">Transmembrane helix</keyword>
<feature type="transmembrane region" description="Helical" evidence="1">
    <location>
        <begin position="39"/>
        <end position="60"/>
    </location>
</feature>
<protein>
    <submittedName>
        <fullName evidence="2">Uncharacterized protein</fullName>
    </submittedName>
</protein>
<accession>A0ABM7CFE8</accession>
<feature type="transmembrane region" description="Helical" evidence="1">
    <location>
        <begin position="67"/>
        <end position="84"/>
    </location>
</feature>
<reference evidence="2 3" key="1">
    <citation type="submission" date="2018-09" db="EMBL/GenBank/DDBJ databases">
        <title>Insights into the microbiota of Asian seabass (Lates calcarifer) with tenacibaculosis symptoms and description of sp. nov. Tenacibaculum singaporense.</title>
        <authorList>
            <person name="Miyake S."/>
            <person name="Soh M."/>
            <person name="Azman M.N."/>
            <person name="Ngoh S.Y."/>
            <person name="Orban L."/>
            <person name="Seedorf H."/>
        </authorList>
    </citation>
    <scope>NUCLEOTIDE SEQUENCE [LARGE SCALE GENOMIC DNA]</scope>
    <source>
        <strain evidence="2 3">DSM 13764</strain>
    </source>
</reference>
<name>A0ABM7CFE8_9FLAO</name>
<evidence type="ECO:0000313" key="2">
    <source>
        <dbReference type="EMBL" id="AZJ32490.1"/>
    </source>
</evidence>
<proteinExistence type="predicted"/>
<organism evidence="2 3">
    <name type="scientific">Tenacibaculum mesophilum</name>
    <dbReference type="NCBI Taxonomy" id="104268"/>
    <lineage>
        <taxon>Bacteria</taxon>
        <taxon>Pseudomonadati</taxon>
        <taxon>Bacteroidota</taxon>
        <taxon>Flavobacteriia</taxon>
        <taxon>Flavobacteriales</taxon>
        <taxon>Flavobacteriaceae</taxon>
        <taxon>Tenacibaculum</taxon>
    </lineage>
</organism>
<dbReference type="Proteomes" id="UP000269693">
    <property type="component" value="Chromosome"/>
</dbReference>
<sequence length="102" mass="12357">MLNYFLTFSLNILNPYFNELLLTLKLNASPLAGANIEPFFNMTMAFFAFFLKYLLIRYYIISYTRKFFILYFSPTFVYYIYYYFNASNMEVHITITVLNYQL</sequence>
<evidence type="ECO:0000256" key="1">
    <source>
        <dbReference type="SAM" id="Phobius"/>
    </source>
</evidence>
<evidence type="ECO:0000313" key="3">
    <source>
        <dbReference type="Proteomes" id="UP000269693"/>
    </source>
</evidence>
<keyword evidence="1" id="KW-0472">Membrane</keyword>
<dbReference type="EMBL" id="CP032544">
    <property type="protein sequence ID" value="AZJ32490.1"/>
    <property type="molecule type" value="Genomic_DNA"/>
</dbReference>